<reference evidence="4" key="1">
    <citation type="submission" date="2021-01" db="EMBL/GenBank/DDBJ databases">
        <title>Whole genome shotgun sequence of Planosporangium flavigriseum NBRC 105377.</title>
        <authorList>
            <person name="Komaki H."/>
            <person name="Tamura T."/>
        </authorList>
    </citation>
    <scope>NUCLEOTIDE SEQUENCE</scope>
    <source>
        <strain evidence="4">NBRC 105377</strain>
    </source>
</reference>
<sequence>MFDTTVTIVGNALNAPELRRTNGTNTLVASFRVASTSRRYDKDSGRWVDGPSLRVRVTCWRRLAEGVAQSVLTGDPLVVTGRMYTRDWVGEDGQHRVSYELEAIAVGHDLSRGFAKFTRHRPAGVTSAVEDAEAEARIGGELSVPVADSYGDLGPAADDAAVVDPAADDLEAGGPEAGWAETGGEETGGEEVGGEEVGESEEGEPEAEGAERGRSAGRRRRARVPVPA</sequence>
<dbReference type="InterPro" id="IPR012340">
    <property type="entry name" value="NA-bd_OB-fold"/>
</dbReference>
<dbReference type="EMBL" id="BONU01000061">
    <property type="protein sequence ID" value="GIG76551.1"/>
    <property type="molecule type" value="Genomic_DNA"/>
</dbReference>
<keyword evidence="5" id="KW-1185">Reference proteome</keyword>
<evidence type="ECO:0000313" key="4">
    <source>
        <dbReference type="EMBL" id="GIG76551.1"/>
    </source>
</evidence>
<feature type="compositionally biased region" description="Low complexity" evidence="3">
    <location>
        <begin position="172"/>
        <end position="182"/>
    </location>
</feature>
<proteinExistence type="predicted"/>
<dbReference type="Pfam" id="PF00436">
    <property type="entry name" value="SSB"/>
    <property type="match status" value="1"/>
</dbReference>
<dbReference type="GO" id="GO:0003697">
    <property type="term" value="F:single-stranded DNA binding"/>
    <property type="evidence" value="ECO:0007669"/>
    <property type="project" value="InterPro"/>
</dbReference>
<dbReference type="PANTHER" id="PTHR10302:SF27">
    <property type="entry name" value="SINGLE-STRANDED DNA-BINDING PROTEIN"/>
    <property type="match status" value="1"/>
</dbReference>
<dbReference type="AlphaFoldDB" id="A0A8J3LZX6"/>
<protein>
    <recommendedName>
        <fullName evidence="6">Single-stranded DNA-binding protein</fullName>
    </recommendedName>
</protein>
<name>A0A8J3LZX6_9ACTN</name>
<dbReference type="PROSITE" id="PS50935">
    <property type="entry name" value="SSB"/>
    <property type="match status" value="1"/>
</dbReference>
<dbReference type="RefSeq" id="WP_168078885.1">
    <property type="nucleotide sequence ID" value="NZ_BAAAQJ010000006.1"/>
</dbReference>
<evidence type="ECO:0000256" key="2">
    <source>
        <dbReference type="PROSITE-ProRule" id="PRU00252"/>
    </source>
</evidence>
<feature type="compositionally biased region" description="Basic residues" evidence="3">
    <location>
        <begin position="215"/>
        <end position="228"/>
    </location>
</feature>
<evidence type="ECO:0000256" key="3">
    <source>
        <dbReference type="SAM" id="MobiDB-lite"/>
    </source>
</evidence>
<feature type="compositionally biased region" description="Acidic residues" evidence="3">
    <location>
        <begin position="183"/>
        <end position="208"/>
    </location>
</feature>
<dbReference type="Gene3D" id="2.40.50.140">
    <property type="entry name" value="Nucleic acid-binding proteins"/>
    <property type="match status" value="1"/>
</dbReference>
<dbReference type="CDD" id="cd04496">
    <property type="entry name" value="SSB_OBF"/>
    <property type="match status" value="1"/>
</dbReference>
<evidence type="ECO:0000256" key="1">
    <source>
        <dbReference type="ARBA" id="ARBA00023125"/>
    </source>
</evidence>
<keyword evidence="1 2" id="KW-0238">DNA-binding</keyword>
<comment type="caution">
    <text evidence="4">The sequence shown here is derived from an EMBL/GenBank/DDBJ whole genome shotgun (WGS) entry which is preliminary data.</text>
</comment>
<feature type="region of interest" description="Disordered" evidence="3">
    <location>
        <begin position="168"/>
        <end position="228"/>
    </location>
</feature>
<dbReference type="PANTHER" id="PTHR10302">
    <property type="entry name" value="SINGLE-STRANDED DNA-BINDING PROTEIN"/>
    <property type="match status" value="1"/>
</dbReference>
<dbReference type="SUPFAM" id="SSF50249">
    <property type="entry name" value="Nucleic acid-binding proteins"/>
    <property type="match status" value="1"/>
</dbReference>
<accession>A0A8J3LZX6</accession>
<evidence type="ECO:0000313" key="5">
    <source>
        <dbReference type="Proteomes" id="UP000653674"/>
    </source>
</evidence>
<dbReference type="Proteomes" id="UP000653674">
    <property type="component" value="Unassembled WGS sequence"/>
</dbReference>
<dbReference type="GO" id="GO:0009295">
    <property type="term" value="C:nucleoid"/>
    <property type="evidence" value="ECO:0007669"/>
    <property type="project" value="TreeGrafter"/>
</dbReference>
<organism evidence="4 5">
    <name type="scientific">Planosporangium flavigriseum</name>
    <dbReference type="NCBI Taxonomy" id="373681"/>
    <lineage>
        <taxon>Bacteria</taxon>
        <taxon>Bacillati</taxon>
        <taxon>Actinomycetota</taxon>
        <taxon>Actinomycetes</taxon>
        <taxon>Micromonosporales</taxon>
        <taxon>Micromonosporaceae</taxon>
        <taxon>Planosporangium</taxon>
    </lineage>
</organism>
<dbReference type="InterPro" id="IPR011344">
    <property type="entry name" value="ssDNA-bd"/>
</dbReference>
<dbReference type="InterPro" id="IPR000424">
    <property type="entry name" value="Primosome_PriB/ssb"/>
</dbReference>
<dbReference type="GO" id="GO:0006260">
    <property type="term" value="P:DNA replication"/>
    <property type="evidence" value="ECO:0007669"/>
    <property type="project" value="InterPro"/>
</dbReference>
<gene>
    <name evidence="4" type="ORF">Pfl04_49550</name>
</gene>
<evidence type="ECO:0008006" key="6">
    <source>
        <dbReference type="Google" id="ProtNLM"/>
    </source>
</evidence>